<sequence length="62" mass="6773">MATDKFLPWPREIALIPSGDNISELQTVIPDGDTTTDAPQQIARCSWCTSRLSSVLLVGMKP</sequence>
<dbReference type="AlphaFoldDB" id="A0A2Z6P928"/>
<accession>A0A2Z6P928</accession>
<reference evidence="2" key="1">
    <citation type="journal article" date="2017" name="Front. Plant Sci.">
        <title>Climate Clever Clovers: New Paradigm to Reduce the Environmental Footprint of Ruminants by Breeding Low Methanogenic Forages Utilizing Haplotype Variation.</title>
        <authorList>
            <person name="Kaur P."/>
            <person name="Appels R."/>
            <person name="Bayer P.E."/>
            <person name="Keeble-Gagnere G."/>
            <person name="Wang J."/>
            <person name="Hirakawa H."/>
            <person name="Shirasawa K."/>
            <person name="Vercoe P."/>
            <person name="Stefanova K."/>
            <person name="Durmic Z."/>
            <person name="Nichols P."/>
            <person name="Revell C."/>
            <person name="Isobe S.N."/>
            <person name="Edwards D."/>
            <person name="Erskine W."/>
        </authorList>
    </citation>
    <scope>NUCLEOTIDE SEQUENCE [LARGE SCALE GENOMIC DNA]</scope>
    <source>
        <strain evidence="2">cv. Daliak</strain>
    </source>
</reference>
<gene>
    <name evidence="1" type="ORF">TSUD_92810</name>
</gene>
<evidence type="ECO:0000313" key="2">
    <source>
        <dbReference type="Proteomes" id="UP000242715"/>
    </source>
</evidence>
<name>A0A2Z6P928_TRISU</name>
<keyword evidence="2" id="KW-1185">Reference proteome</keyword>
<evidence type="ECO:0000313" key="1">
    <source>
        <dbReference type="EMBL" id="GAU40509.1"/>
    </source>
</evidence>
<proteinExistence type="predicted"/>
<organism evidence="1 2">
    <name type="scientific">Trifolium subterraneum</name>
    <name type="common">Subterranean clover</name>
    <dbReference type="NCBI Taxonomy" id="3900"/>
    <lineage>
        <taxon>Eukaryota</taxon>
        <taxon>Viridiplantae</taxon>
        <taxon>Streptophyta</taxon>
        <taxon>Embryophyta</taxon>
        <taxon>Tracheophyta</taxon>
        <taxon>Spermatophyta</taxon>
        <taxon>Magnoliopsida</taxon>
        <taxon>eudicotyledons</taxon>
        <taxon>Gunneridae</taxon>
        <taxon>Pentapetalae</taxon>
        <taxon>rosids</taxon>
        <taxon>fabids</taxon>
        <taxon>Fabales</taxon>
        <taxon>Fabaceae</taxon>
        <taxon>Papilionoideae</taxon>
        <taxon>50 kb inversion clade</taxon>
        <taxon>NPAAA clade</taxon>
        <taxon>Hologalegina</taxon>
        <taxon>IRL clade</taxon>
        <taxon>Trifolieae</taxon>
        <taxon>Trifolium</taxon>
    </lineage>
</organism>
<dbReference type="EMBL" id="DF973812">
    <property type="protein sequence ID" value="GAU40509.1"/>
    <property type="molecule type" value="Genomic_DNA"/>
</dbReference>
<protein>
    <submittedName>
        <fullName evidence="1">Uncharacterized protein</fullName>
    </submittedName>
</protein>
<dbReference type="Proteomes" id="UP000242715">
    <property type="component" value="Unassembled WGS sequence"/>
</dbReference>